<dbReference type="InterPro" id="IPR036097">
    <property type="entry name" value="HisK_dim/P_sf"/>
</dbReference>
<evidence type="ECO:0000256" key="10">
    <source>
        <dbReference type="ARBA" id="ARBA00022840"/>
    </source>
</evidence>
<proteinExistence type="predicted"/>
<evidence type="ECO:0000256" key="2">
    <source>
        <dbReference type="ARBA" id="ARBA00004236"/>
    </source>
</evidence>
<keyword evidence="7" id="KW-0808">Transferase</keyword>
<dbReference type="EC" id="2.7.13.3" evidence="4"/>
<dbReference type="SMART" id="SM00388">
    <property type="entry name" value="HisKA"/>
    <property type="match status" value="1"/>
</dbReference>
<dbReference type="SMART" id="SM00387">
    <property type="entry name" value="HATPase_c"/>
    <property type="match status" value="1"/>
</dbReference>
<dbReference type="CDD" id="cd00082">
    <property type="entry name" value="HisKA"/>
    <property type="match status" value="1"/>
</dbReference>
<keyword evidence="11" id="KW-0902">Two-component regulatory system</keyword>
<feature type="domain" description="Histidine kinase" evidence="13">
    <location>
        <begin position="45"/>
        <end position="265"/>
    </location>
</feature>
<comment type="catalytic activity">
    <reaction evidence="1">
        <text>ATP + protein L-histidine = ADP + protein N-phospho-L-histidine.</text>
        <dbReference type="EC" id="2.7.13.3"/>
    </reaction>
</comment>
<evidence type="ECO:0000256" key="9">
    <source>
        <dbReference type="ARBA" id="ARBA00022777"/>
    </source>
</evidence>
<dbReference type="PANTHER" id="PTHR43711">
    <property type="entry name" value="TWO-COMPONENT HISTIDINE KINASE"/>
    <property type="match status" value="1"/>
</dbReference>
<evidence type="ECO:0000259" key="13">
    <source>
        <dbReference type="PROSITE" id="PS50109"/>
    </source>
</evidence>
<dbReference type="SUPFAM" id="SSF47384">
    <property type="entry name" value="Homodimeric domain of signal transducing histidine kinase"/>
    <property type="match status" value="1"/>
</dbReference>
<gene>
    <name evidence="14" type="ORF">AUJ27_03760</name>
</gene>
<keyword evidence="8" id="KW-0547">Nucleotide-binding</keyword>
<keyword evidence="6" id="KW-0597">Phosphoprotein</keyword>
<evidence type="ECO:0000313" key="14">
    <source>
        <dbReference type="EMBL" id="OIO06693.1"/>
    </source>
</evidence>
<evidence type="ECO:0000256" key="7">
    <source>
        <dbReference type="ARBA" id="ARBA00022679"/>
    </source>
</evidence>
<keyword evidence="5" id="KW-1003">Cell membrane</keyword>
<dbReference type="PRINTS" id="PR00344">
    <property type="entry name" value="BCTRLSENSOR"/>
</dbReference>
<accession>A0A1J4T788</accession>
<keyword evidence="10" id="KW-0067">ATP-binding</keyword>
<evidence type="ECO:0000256" key="1">
    <source>
        <dbReference type="ARBA" id="ARBA00000085"/>
    </source>
</evidence>
<evidence type="ECO:0000256" key="5">
    <source>
        <dbReference type="ARBA" id="ARBA00022475"/>
    </source>
</evidence>
<dbReference type="InterPro" id="IPR005467">
    <property type="entry name" value="His_kinase_dom"/>
</dbReference>
<dbReference type="GO" id="GO:0045121">
    <property type="term" value="C:membrane raft"/>
    <property type="evidence" value="ECO:0007669"/>
    <property type="project" value="UniProtKB-SubCell"/>
</dbReference>
<dbReference type="PANTHER" id="PTHR43711:SF31">
    <property type="entry name" value="HISTIDINE KINASE"/>
    <property type="match status" value="1"/>
</dbReference>
<evidence type="ECO:0000256" key="3">
    <source>
        <dbReference type="ARBA" id="ARBA00004314"/>
    </source>
</evidence>
<dbReference type="InterPro" id="IPR003661">
    <property type="entry name" value="HisK_dim/P_dom"/>
</dbReference>
<evidence type="ECO:0000256" key="4">
    <source>
        <dbReference type="ARBA" id="ARBA00012438"/>
    </source>
</evidence>
<dbReference type="Gene3D" id="3.30.565.10">
    <property type="entry name" value="Histidine kinase-like ATPase, C-terminal domain"/>
    <property type="match status" value="1"/>
</dbReference>
<keyword evidence="9" id="KW-0418">Kinase</keyword>
<dbReference type="SUPFAM" id="SSF55874">
    <property type="entry name" value="ATPase domain of HSP90 chaperone/DNA topoisomerase II/histidine kinase"/>
    <property type="match status" value="1"/>
</dbReference>
<dbReference type="STRING" id="1805146.AUJ27_03760"/>
<dbReference type="AlphaFoldDB" id="A0A1J4T788"/>
<dbReference type="GO" id="GO:0005524">
    <property type="term" value="F:ATP binding"/>
    <property type="evidence" value="ECO:0007669"/>
    <property type="project" value="UniProtKB-KW"/>
</dbReference>
<organism evidence="14 15">
    <name type="scientific">Candidatus Falkowbacteria bacterium CG1_02_37_44</name>
    <dbReference type="NCBI Taxonomy" id="1805146"/>
    <lineage>
        <taxon>Bacteria</taxon>
        <taxon>Candidatus Falkowiibacteriota</taxon>
    </lineage>
</organism>
<evidence type="ECO:0000313" key="15">
    <source>
        <dbReference type="Proteomes" id="UP000183192"/>
    </source>
</evidence>
<dbReference type="GO" id="GO:0000155">
    <property type="term" value="F:phosphorelay sensor kinase activity"/>
    <property type="evidence" value="ECO:0007669"/>
    <property type="project" value="InterPro"/>
</dbReference>
<keyword evidence="12" id="KW-0472">Membrane</keyword>
<evidence type="ECO:0000256" key="8">
    <source>
        <dbReference type="ARBA" id="ARBA00022741"/>
    </source>
</evidence>
<protein>
    <recommendedName>
        <fullName evidence="4">histidine kinase</fullName>
        <ecNumber evidence="4">2.7.13.3</ecNumber>
    </recommendedName>
</protein>
<dbReference type="InterPro" id="IPR004358">
    <property type="entry name" value="Sig_transdc_His_kin-like_C"/>
</dbReference>
<evidence type="ECO:0000256" key="11">
    <source>
        <dbReference type="ARBA" id="ARBA00023012"/>
    </source>
</evidence>
<dbReference type="InterPro" id="IPR036890">
    <property type="entry name" value="HATPase_C_sf"/>
</dbReference>
<evidence type="ECO:0000256" key="6">
    <source>
        <dbReference type="ARBA" id="ARBA00022553"/>
    </source>
</evidence>
<reference evidence="14 15" key="1">
    <citation type="journal article" date="2016" name="Environ. Microbiol.">
        <title>Genomic resolution of a cold subsurface aquifer community provides metabolic insights for novel microbes adapted to high CO concentrations.</title>
        <authorList>
            <person name="Probst A.J."/>
            <person name="Castelle C.J."/>
            <person name="Singh A."/>
            <person name="Brown C.T."/>
            <person name="Anantharaman K."/>
            <person name="Sharon I."/>
            <person name="Hug L.A."/>
            <person name="Burstein D."/>
            <person name="Emerson J.B."/>
            <person name="Thomas B.C."/>
            <person name="Banfield J.F."/>
        </authorList>
    </citation>
    <scope>NUCLEOTIDE SEQUENCE [LARGE SCALE GENOMIC DNA]</scope>
    <source>
        <strain evidence="14">CG1_02_37_44</strain>
    </source>
</reference>
<dbReference type="Proteomes" id="UP000183192">
    <property type="component" value="Unassembled WGS sequence"/>
</dbReference>
<dbReference type="Pfam" id="PF00512">
    <property type="entry name" value="HisKA"/>
    <property type="match status" value="1"/>
</dbReference>
<dbReference type="Gene3D" id="1.10.287.130">
    <property type="match status" value="1"/>
</dbReference>
<dbReference type="EMBL" id="MNUU01000073">
    <property type="protein sequence ID" value="OIO06693.1"/>
    <property type="molecule type" value="Genomic_DNA"/>
</dbReference>
<sequence length="270" mass="30558">MGILKNLLNHNINKDSVNEKELDDFKKANEKLRQLDKTKSDFISLASHQLRTPLTAIKGYVSMMVDGDFGEFNNQAISVLKRVYSANEKLIQLVENLLNVSRIESGRLYFNFQDSKIEEIVKNAINELSHSAEEKNLRLIYKKLNKIIPIINIDEEKIKNVIINLINNAIKYTTRGSIIVSLKANKENVEFCVSDSGLGIRHEDMPKLFKKFSRGLGMSLVDTEGTGLGLYVSRMLIKSHKGKIWAESKGSGHGSSFCFTLPIKKKIKNK</sequence>
<dbReference type="FunFam" id="1.10.287.130:FF:000001">
    <property type="entry name" value="Two-component sensor histidine kinase"/>
    <property type="match status" value="1"/>
</dbReference>
<comment type="subcellular location">
    <subcellularLocation>
        <location evidence="2">Cell membrane</location>
    </subcellularLocation>
    <subcellularLocation>
        <location evidence="3">Membrane raft</location>
        <topology evidence="3">Multi-pass membrane protein</topology>
    </subcellularLocation>
</comment>
<comment type="caution">
    <text evidence="14">The sequence shown here is derived from an EMBL/GenBank/DDBJ whole genome shotgun (WGS) entry which is preliminary data.</text>
</comment>
<evidence type="ECO:0000256" key="12">
    <source>
        <dbReference type="ARBA" id="ARBA00023136"/>
    </source>
</evidence>
<dbReference type="InterPro" id="IPR003594">
    <property type="entry name" value="HATPase_dom"/>
</dbReference>
<dbReference type="PROSITE" id="PS50109">
    <property type="entry name" value="HIS_KIN"/>
    <property type="match status" value="1"/>
</dbReference>
<dbReference type="GO" id="GO:0005886">
    <property type="term" value="C:plasma membrane"/>
    <property type="evidence" value="ECO:0007669"/>
    <property type="project" value="UniProtKB-SubCell"/>
</dbReference>
<name>A0A1J4T788_9BACT</name>
<dbReference type="FunFam" id="3.30.565.10:FF:000023">
    <property type="entry name" value="PAS domain-containing sensor histidine kinase"/>
    <property type="match status" value="1"/>
</dbReference>
<dbReference type="Pfam" id="PF02518">
    <property type="entry name" value="HATPase_c"/>
    <property type="match status" value="1"/>
</dbReference>
<dbReference type="InterPro" id="IPR050736">
    <property type="entry name" value="Sensor_HK_Regulatory"/>
</dbReference>